<dbReference type="SMART" id="SM00054">
    <property type="entry name" value="EFh"/>
    <property type="match status" value="3"/>
</dbReference>
<organism evidence="5 6">
    <name type="scientific">Saprolegnia parasitica (strain CBS 223.65)</name>
    <dbReference type="NCBI Taxonomy" id="695850"/>
    <lineage>
        <taxon>Eukaryota</taxon>
        <taxon>Sar</taxon>
        <taxon>Stramenopiles</taxon>
        <taxon>Oomycota</taxon>
        <taxon>Saprolegniomycetes</taxon>
        <taxon>Saprolegniales</taxon>
        <taxon>Saprolegniaceae</taxon>
        <taxon>Saprolegnia</taxon>
    </lineage>
</organism>
<dbReference type="PROSITE" id="PS50294">
    <property type="entry name" value="WD_REPEATS_REGION"/>
    <property type="match status" value="1"/>
</dbReference>
<evidence type="ECO:0000313" key="5">
    <source>
        <dbReference type="EMBL" id="KDO25191.1"/>
    </source>
</evidence>
<dbReference type="InterPro" id="IPR011992">
    <property type="entry name" value="EF-hand-dom_pair"/>
</dbReference>
<dbReference type="RefSeq" id="XP_012204104.1">
    <property type="nucleotide sequence ID" value="XM_012348714.1"/>
</dbReference>
<keyword evidence="3" id="KW-0853">WD repeat</keyword>
<feature type="domain" description="EF-hand" evidence="4">
    <location>
        <begin position="273"/>
        <end position="308"/>
    </location>
</feature>
<keyword evidence="2" id="KW-0106">Calcium</keyword>
<dbReference type="OMA" id="NPFGPHY"/>
<accession>A0A067CFA4</accession>
<dbReference type="OrthoDB" id="189968at2759"/>
<dbReference type="PANTHER" id="PTHR44324:SF4">
    <property type="entry name" value="WD40 REPEAT DOMAIN 95"/>
    <property type="match status" value="1"/>
</dbReference>
<dbReference type="PANTHER" id="PTHR44324">
    <property type="entry name" value="WD40 REPEAT DOMAIN 95"/>
    <property type="match status" value="1"/>
</dbReference>
<dbReference type="InterPro" id="IPR001680">
    <property type="entry name" value="WD40_rpt"/>
</dbReference>
<feature type="repeat" description="WD" evidence="3">
    <location>
        <begin position="472"/>
        <end position="513"/>
    </location>
</feature>
<dbReference type="Gene3D" id="1.10.238.10">
    <property type="entry name" value="EF-hand"/>
    <property type="match status" value="2"/>
</dbReference>
<keyword evidence="6" id="KW-1185">Reference proteome</keyword>
<protein>
    <recommendedName>
        <fullName evidence="4">EF-hand domain-containing protein</fullName>
    </recommendedName>
</protein>
<dbReference type="PROSITE" id="PS00018">
    <property type="entry name" value="EF_HAND_1"/>
    <property type="match status" value="1"/>
</dbReference>
<evidence type="ECO:0000313" key="6">
    <source>
        <dbReference type="Proteomes" id="UP000030745"/>
    </source>
</evidence>
<keyword evidence="1" id="KW-0677">Repeat</keyword>
<dbReference type="KEGG" id="spar:SPRG_20775"/>
<evidence type="ECO:0000256" key="2">
    <source>
        <dbReference type="ARBA" id="ARBA00022837"/>
    </source>
</evidence>
<evidence type="ECO:0000256" key="3">
    <source>
        <dbReference type="PROSITE-ProRule" id="PRU00221"/>
    </source>
</evidence>
<dbReference type="InterPro" id="IPR002048">
    <property type="entry name" value="EF_hand_dom"/>
</dbReference>
<dbReference type="Proteomes" id="UP000030745">
    <property type="component" value="Unassembled WGS sequence"/>
</dbReference>
<gene>
    <name evidence="5" type="ORF">SPRG_20775</name>
</gene>
<dbReference type="PROSITE" id="PS50082">
    <property type="entry name" value="WD_REPEATS_2"/>
    <property type="match status" value="2"/>
</dbReference>
<name>A0A067CFA4_SAPPC</name>
<dbReference type="SUPFAM" id="SSF50978">
    <property type="entry name" value="WD40 repeat-like"/>
    <property type="match status" value="2"/>
</dbReference>
<dbReference type="STRING" id="695850.A0A067CFA4"/>
<sequence>MTADDEDGTAERLKRPITDAHPTLYIETRKAHAAASVDLYCLLFNAQGELVDHVPVNGSLRDGSIVQAPRNQHGYHQKMVISLAKVHLGVDVIGIILSHGHDVVFDPHKVLDDCVIHCSLLSSDISDAFVDFSATGSDVVCVGTHSASASSPILVQNAFVVAKIYRNNHQRHTWLLDPINEAVQCSSHCIVGLTRAMQLFLLDIIPDIDIPNVTSLKTIRGICSTLTRIEFLELEELFRKNGKGLPKSAFAECLAFGIIKYRPELRTEKRATALLRLLCEMFDQIDINGDEKVDWEEFTTFCAALGMLSTKQSHDSSDVSGVEYIFKQIRTAHTTRPFPYHITKMRAFEHVRKVAILEQESPLIAIFEMDGTFLHDITNVMKTSVMKDGLYILDIEHIPTRNCYVISSSDRILTLWNIVNAVKGQYVQSGRFTNHHMVRTVKWCATLKLCMTSSSKHTVLWNFDAGKIQHRLHGHSDLITDIVEVPGAPLFLTASYDHTVALWEMDRMRIVYTFEGHTQGVLHVDCIGNVLVSCGFEHHARVWSLATRKQLVLLTGHHEMLLDAKLVRFNLNTLLCTTGDVGGNFKVWDISRCIVDASKDAAVVLHVFSVGIPGCVSPVFHSFTVLPHDHKQEPRNELCEIWTGTVDVVRIVPEAVSSTQAPMQHVLYNALAHTFTASVGGKITVWRGKDGHIEQEPIHVASVEVCGLCYDLPRQRKLFVSTSDGSIHMYNLITGEPMSEIKVHNGDVLAMIYCEHTNCLITAGGDDTLAISSDVKGEGRLDTLRTIGNVHRAGMTACAYSSEHGLIVTGDVKGHIRVHDFQRLSLTFRCEGHGGEITALAFHPATCVLFAADATGDVCVWQLLNVLALSQCVMRLVVPVSTTFLTTSDPSTPIVTTLCATADQIVAGDDHGRLHVWPIQLMRKQAKGITKLFFEPLPANMIAFARGGYNPNLRMKRTQSVATSDANSGGHHHTAHHKPIMGRPAVVQIKAPTTWVAHTSKICHIAPLPSPGFVFSADDTGVRLWSVDGDCLGVLDRKRSSGVETGSSEASIPWKYRLSPTSSALELSAAVQAMSKNVLRKVASLSANAATVTSNNPPTHRSSILLDGLHLRTQSYRRCSSLLDLRPKSRKVSIVEKEDDPALAHVIQNATAETAFSRRSLAEGIKTNTFTQDEGFILECLSHDDHARKTYDSIVFPPLLLTKAELRRQLEMNAVPKLDADAVDELPMLRTCDNFLGEVRVHKAKMTRFSHEMPLDPSPFLQTHLTAKKKAHATTPLSVPKTQKATSLPQRMQWKLDGFLDQPVLPSVVKAPASPARRNARQWTDPAVAALDARLESSLGQRQTQSTTDLSHVQANISRKLTLCETLQGMGERRTKAVVPATTPTSRRVATPASERTPVMDIVKAGGNPFGPRYSPKDVLEFGDTLQRFDKDLSGDIDIDEWLKIMTALGTKNHAIDVAVARDLFSTVDENDDGLISHQELLHIVFLQATKEQLMLMEELIRASQHRHQKTVSPPLTSHDE</sequence>
<dbReference type="SMART" id="SM00320">
    <property type="entry name" value="WD40"/>
    <property type="match status" value="11"/>
</dbReference>
<dbReference type="Pfam" id="PF13202">
    <property type="entry name" value="EF-hand_5"/>
    <property type="match status" value="2"/>
</dbReference>
<feature type="repeat" description="WD" evidence="3">
    <location>
        <begin position="830"/>
        <end position="863"/>
    </location>
</feature>
<dbReference type="InterPro" id="IPR015943">
    <property type="entry name" value="WD40/YVTN_repeat-like_dom_sf"/>
</dbReference>
<evidence type="ECO:0000259" key="4">
    <source>
        <dbReference type="PROSITE" id="PS50222"/>
    </source>
</evidence>
<dbReference type="InterPro" id="IPR018247">
    <property type="entry name" value="EF_Hand_1_Ca_BS"/>
</dbReference>
<dbReference type="EMBL" id="KK583234">
    <property type="protein sequence ID" value="KDO25191.1"/>
    <property type="molecule type" value="Genomic_DNA"/>
</dbReference>
<evidence type="ECO:0000256" key="1">
    <source>
        <dbReference type="ARBA" id="ARBA00022737"/>
    </source>
</evidence>
<dbReference type="SUPFAM" id="SSF47473">
    <property type="entry name" value="EF-hand"/>
    <property type="match status" value="1"/>
</dbReference>
<feature type="domain" description="EF-hand" evidence="4">
    <location>
        <begin position="1417"/>
        <end position="1452"/>
    </location>
</feature>
<dbReference type="Pfam" id="PF00400">
    <property type="entry name" value="WD40"/>
    <property type="match status" value="4"/>
</dbReference>
<dbReference type="VEuPathDB" id="FungiDB:SPRG_20775"/>
<dbReference type="InterPro" id="IPR036322">
    <property type="entry name" value="WD40_repeat_dom_sf"/>
</dbReference>
<dbReference type="GeneID" id="24141807"/>
<proteinExistence type="predicted"/>
<reference evidence="5 6" key="1">
    <citation type="journal article" date="2013" name="PLoS Genet.">
        <title>Distinctive expansion of potential virulence genes in the genome of the oomycete fish pathogen Saprolegnia parasitica.</title>
        <authorList>
            <person name="Jiang R.H."/>
            <person name="de Bruijn I."/>
            <person name="Haas B.J."/>
            <person name="Belmonte R."/>
            <person name="Lobach L."/>
            <person name="Christie J."/>
            <person name="van den Ackerveken G."/>
            <person name="Bottin A."/>
            <person name="Bulone V."/>
            <person name="Diaz-Moreno S.M."/>
            <person name="Dumas B."/>
            <person name="Fan L."/>
            <person name="Gaulin E."/>
            <person name="Govers F."/>
            <person name="Grenville-Briggs L.J."/>
            <person name="Horner N.R."/>
            <person name="Levin J.Z."/>
            <person name="Mammella M."/>
            <person name="Meijer H.J."/>
            <person name="Morris P."/>
            <person name="Nusbaum C."/>
            <person name="Oome S."/>
            <person name="Phillips A.J."/>
            <person name="van Rooyen D."/>
            <person name="Rzeszutek E."/>
            <person name="Saraiva M."/>
            <person name="Secombes C.J."/>
            <person name="Seidl M.F."/>
            <person name="Snel B."/>
            <person name="Stassen J.H."/>
            <person name="Sykes S."/>
            <person name="Tripathy S."/>
            <person name="van den Berg H."/>
            <person name="Vega-Arreguin J.C."/>
            <person name="Wawra S."/>
            <person name="Young S.K."/>
            <person name="Zeng Q."/>
            <person name="Dieguez-Uribeondo J."/>
            <person name="Russ C."/>
            <person name="Tyler B.M."/>
            <person name="van West P."/>
        </authorList>
    </citation>
    <scope>NUCLEOTIDE SEQUENCE [LARGE SCALE GENOMIC DNA]</scope>
    <source>
        <strain evidence="5 6">CBS 223.65</strain>
    </source>
</reference>
<dbReference type="PROSITE" id="PS50222">
    <property type="entry name" value="EF_HAND_2"/>
    <property type="match status" value="3"/>
</dbReference>
<dbReference type="CDD" id="cd00051">
    <property type="entry name" value="EFh"/>
    <property type="match status" value="1"/>
</dbReference>
<dbReference type="Gene3D" id="2.130.10.10">
    <property type="entry name" value="YVTN repeat-like/Quinoprotein amine dehydrogenase"/>
    <property type="match status" value="3"/>
</dbReference>
<dbReference type="InterPro" id="IPR051242">
    <property type="entry name" value="WD-EF-hand_domain"/>
</dbReference>
<feature type="domain" description="EF-hand" evidence="4">
    <location>
        <begin position="1456"/>
        <end position="1491"/>
    </location>
</feature>
<dbReference type="GO" id="GO:0005509">
    <property type="term" value="F:calcium ion binding"/>
    <property type="evidence" value="ECO:0007669"/>
    <property type="project" value="InterPro"/>
</dbReference>